<comment type="caution">
    <text evidence="4">The sequence shown here is derived from an EMBL/GenBank/DDBJ whole genome shotgun (WGS) entry which is preliminary data.</text>
</comment>
<protein>
    <submittedName>
        <fullName evidence="4">LpqB family beta-propeller domain-containing protein</fullName>
    </submittedName>
</protein>
<feature type="chain" id="PRO_5047241825" evidence="1">
    <location>
        <begin position="19"/>
        <end position="556"/>
    </location>
</feature>
<dbReference type="RefSeq" id="WP_345481809.1">
    <property type="nucleotide sequence ID" value="NZ_BAABLP010000006.1"/>
</dbReference>
<keyword evidence="1" id="KW-0732">Signal</keyword>
<dbReference type="Proteomes" id="UP001500121">
    <property type="component" value="Unassembled WGS sequence"/>
</dbReference>
<dbReference type="InterPro" id="IPR059026">
    <property type="entry name" value="LpqB_N"/>
</dbReference>
<keyword evidence="5" id="KW-1185">Reference proteome</keyword>
<feature type="signal peptide" evidence="1">
    <location>
        <begin position="1"/>
        <end position="18"/>
    </location>
</feature>
<feature type="domain" description="Lipoprotein LpqB N-terminal" evidence="3">
    <location>
        <begin position="48"/>
        <end position="162"/>
    </location>
</feature>
<dbReference type="Pfam" id="PF10646">
    <property type="entry name" value="Germane"/>
    <property type="match status" value="1"/>
</dbReference>
<name>A0ABP8ZCD1_9MICO</name>
<proteinExistence type="predicted"/>
<gene>
    <name evidence="4" type="ORF">GCM10025783_27010</name>
</gene>
<dbReference type="InterPro" id="IPR019606">
    <property type="entry name" value="GerMN"/>
</dbReference>
<evidence type="ECO:0000313" key="5">
    <source>
        <dbReference type="Proteomes" id="UP001500121"/>
    </source>
</evidence>
<feature type="domain" description="GerMN" evidence="2">
    <location>
        <begin position="177"/>
        <end position="277"/>
    </location>
</feature>
<dbReference type="EMBL" id="BAABLP010000006">
    <property type="protein sequence ID" value="GAA4752741.1"/>
    <property type="molecule type" value="Genomic_DNA"/>
</dbReference>
<organism evidence="4 5">
    <name type="scientific">Amnibacterium soli</name>
    <dbReference type="NCBI Taxonomy" id="1282736"/>
    <lineage>
        <taxon>Bacteria</taxon>
        <taxon>Bacillati</taxon>
        <taxon>Actinomycetota</taxon>
        <taxon>Actinomycetes</taxon>
        <taxon>Micrococcales</taxon>
        <taxon>Microbacteriaceae</taxon>
        <taxon>Amnibacterium</taxon>
    </lineage>
</organism>
<accession>A0ABP8ZCD1</accession>
<evidence type="ECO:0000259" key="3">
    <source>
        <dbReference type="Pfam" id="PF25976"/>
    </source>
</evidence>
<reference evidence="5" key="1">
    <citation type="journal article" date="2019" name="Int. J. Syst. Evol. Microbiol.">
        <title>The Global Catalogue of Microorganisms (GCM) 10K type strain sequencing project: providing services to taxonomists for standard genome sequencing and annotation.</title>
        <authorList>
            <consortium name="The Broad Institute Genomics Platform"/>
            <consortium name="The Broad Institute Genome Sequencing Center for Infectious Disease"/>
            <person name="Wu L."/>
            <person name="Ma J."/>
        </authorList>
    </citation>
    <scope>NUCLEOTIDE SEQUENCE [LARGE SCALE GENOMIC DNA]</scope>
    <source>
        <strain evidence="5">JCM 19015</strain>
    </source>
</reference>
<dbReference type="Pfam" id="PF25976">
    <property type="entry name" value="LpqB_N"/>
    <property type="match status" value="1"/>
</dbReference>
<sequence length="556" mass="57555">MRWRGALLAAGTALLLLAGCSEIPTSGPVRDGATQVPDEPAIVFLPNPPANGAKPADIVSGFLQAGAGSDFSVARQYLTKDFAADWNPGAGVIVHDKPLKVVQQGAQDVQVDVPTVATVKSNGAYTPSAVAQTLGFRLQQVSGQWRISDAPPGIVLAQTVFERTYKPQALDFFDPAFRRLVPDVRWFAIRANSARTVARALLAGPAGPLTGGIVASAFPDGTKLESAGTASDGTVTIAVTVPGRQPSKQVTDRMQQQLLRSLQLQTVGSLRLLVNGEVAPTAPLLQVQGAVQAPVVYADGRFGTAQSTGSVSEDSVLGKGVASQKPTAVTVSARQRLAAVRTRAGQVAVVTPGSARVLDPRTGLSAPTLDQRGWTYSVPTEDPNGLIAISVSPTRQIVDLGATTDLGGTRVTAIEASPDGTRMLVLGQRANGDQTAYVAGIVRDGRGAPTGLTTDVYPLGVPSGTAIDATWVDDADVAILARAADGTDSVTTQQLGGLTTPAGRLSNAESIVGTSSKSDLRARDNTGNVLEPSASVTVWQNLFPNTVDVSVLAVQR</sequence>
<dbReference type="PROSITE" id="PS51257">
    <property type="entry name" value="PROKAR_LIPOPROTEIN"/>
    <property type="match status" value="1"/>
</dbReference>
<evidence type="ECO:0000313" key="4">
    <source>
        <dbReference type="EMBL" id="GAA4752741.1"/>
    </source>
</evidence>
<evidence type="ECO:0000256" key="1">
    <source>
        <dbReference type="SAM" id="SignalP"/>
    </source>
</evidence>
<evidence type="ECO:0000259" key="2">
    <source>
        <dbReference type="Pfam" id="PF10646"/>
    </source>
</evidence>